<gene>
    <name evidence="10" type="primary">galT</name>
    <name evidence="13" type="ORF">LMG9449_1651</name>
</gene>
<dbReference type="Proteomes" id="UP000053612">
    <property type="component" value="Unassembled WGS sequence"/>
</dbReference>
<dbReference type="Pfam" id="PF01087">
    <property type="entry name" value="GalP_UDP_transf"/>
    <property type="match status" value="1"/>
</dbReference>
<dbReference type="UniPathway" id="UPA00214"/>
<evidence type="ECO:0000256" key="10">
    <source>
        <dbReference type="HAMAP-Rule" id="MF_00571"/>
    </source>
</evidence>
<dbReference type="PROSITE" id="PS01163">
    <property type="entry name" value="GAL_P_UDP_TRANSF_II"/>
    <property type="match status" value="1"/>
</dbReference>
<comment type="catalytic activity">
    <reaction evidence="1 10">
        <text>alpha-D-galactose 1-phosphate + UDP-alpha-D-glucose = alpha-D-glucose 1-phosphate + UDP-alpha-D-galactose</text>
        <dbReference type="Rhea" id="RHEA:13989"/>
        <dbReference type="ChEBI" id="CHEBI:58336"/>
        <dbReference type="ChEBI" id="CHEBI:58601"/>
        <dbReference type="ChEBI" id="CHEBI:58885"/>
        <dbReference type="ChEBI" id="CHEBI:66914"/>
        <dbReference type="EC" id="2.7.7.12"/>
    </reaction>
</comment>
<dbReference type="GO" id="GO:0008108">
    <property type="term" value="F:UDP-glucose:hexose-1-phosphate uridylyltransferase activity"/>
    <property type="evidence" value="ECO:0007669"/>
    <property type="project" value="UniProtKB-UniRule"/>
</dbReference>
<dbReference type="PIRSF" id="PIRSF006005">
    <property type="entry name" value="GalT_BS"/>
    <property type="match status" value="1"/>
</dbReference>
<dbReference type="EC" id="2.7.7.12" evidence="10"/>
<comment type="subcellular location">
    <subcellularLocation>
        <location evidence="2 10">Cytoplasm</location>
    </subcellularLocation>
</comment>
<comment type="similarity">
    <text evidence="4 10">Belongs to the galactose-1-phosphate uridylyltransferase type 2 family.</text>
</comment>
<dbReference type="PANTHER" id="PTHR39191:SF1">
    <property type="entry name" value="DUF4922 DOMAIN-CONTAINING PROTEIN"/>
    <property type="match status" value="1"/>
</dbReference>
<dbReference type="InterPro" id="IPR023425">
    <property type="entry name" value="GalP_uridyl_Trfase_II_CS"/>
</dbReference>
<sequence length="494" mass="54968">MNISQAVIDFADLAIKLGAYEVADRIYLQNLILALIGEDDLAENLQPSGNDDSLTLSDFLCAVAKANGQFDEIAANEDIFQAKLMNFLTPTPAHVNRRFKEKYAQSPKAATDYFFDLSKKNDYIKTRAIAKNEHFYSASPYGELEITINLSKPEKDPKQIAAEKNAVQSSYPKCLLCIENEGYAGRLNHPARTNHRIVQLDLAGETWGFQYSPYAYFNEHSIILAEKHSPMKISQVTFAHLLAIVDSLPTYFAGSNADLPIVGGSILSHDHYQAGRHDFPMAKAELKGQFVIPTFPTVGAGIVNWPMSVIRLTADNRQDLVAASTFILEKWQQYTDETVEIVARTADGTPHHTITPIARRRGADFEIDLVLRDNNTSEQHPDGIFHPHSDVQHIKRENIGLIEVMGLAILPGRLKTELEEVKRYILGEADTVAAYHQPWAEALKQGYQNEAIDTYMQAALGHVFLTVLEHAGVFKDTLDGNAAFARFIAELGAV</sequence>
<reference evidence="14" key="1">
    <citation type="submission" date="2015-10" db="EMBL/GenBank/DDBJ databases">
        <title>Draft Genome Sequences of 11 Lactococcus lactis subspecies cremoris strains.</title>
        <authorList>
            <person name="Wels M."/>
            <person name="Backus L."/>
            <person name="Boekhorst J."/>
            <person name="Dijkstra A."/>
            <person name="Beerthuizen M."/>
            <person name="Kelly W."/>
            <person name="Siezen R."/>
            <person name="Bachmann H."/>
            <person name="Van Hijum S."/>
        </authorList>
    </citation>
    <scope>NUCLEOTIDE SEQUENCE [LARGE SCALE GENOMIC DNA]</scope>
    <source>
        <strain evidence="14">LMG9449</strain>
    </source>
</reference>
<dbReference type="InterPro" id="IPR000766">
    <property type="entry name" value="GalP_uridyl_Trfase_II"/>
</dbReference>
<dbReference type="Pfam" id="PF02744">
    <property type="entry name" value="GalP_UDP_tr_C"/>
    <property type="match status" value="1"/>
</dbReference>
<evidence type="ECO:0000313" key="13">
    <source>
        <dbReference type="EMBL" id="KSU17477.1"/>
    </source>
</evidence>
<feature type="domain" description="Galactose-1-phosphate uridyl transferase N-terminal" evidence="11">
    <location>
        <begin position="20"/>
        <end position="230"/>
    </location>
</feature>
<dbReference type="GO" id="GO:0005737">
    <property type="term" value="C:cytoplasm"/>
    <property type="evidence" value="ECO:0007669"/>
    <property type="project" value="UniProtKB-SubCell"/>
</dbReference>
<dbReference type="InterPro" id="IPR005849">
    <property type="entry name" value="GalP_Utransf_N"/>
</dbReference>
<protein>
    <recommendedName>
        <fullName evidence="10">Galactose-1-phosphate uridylyltransferase</fullName>
        <shortName evidence="10">Gal-1-P uridylyltransferase</shortName>
        <ecNumber evidence="10">2.7.7.12</ecNumber>
    </recommendedName>
    <alternativeName>
        <fullName evidence="10">UDP-glucose--hexose-1-phosphate uridylyltransferase</fullName>
    </alternativeName>
</protein>
<name>A0A0V8BYG0_LACLL</name>
<comment type="caution">
    <text evidence="13">The sequence shown here is derived from an EMBL/GenBank/DDBJ whole genome shotgun (WGS) entry which is preliminary data.</text>
</comment>
<evidence type="ECO:0000256" key="4">
    <source>
        <dbReference type="ARBA" id="ARBA00008706"/>
    </source>
</evidence>
<evidence type="ECO:0000256" key="1">
    <source>
        <dbReference type="ARBA" id="ARBA00001107"/>
    </source>
</evidence>
<dbReference type="RefSeq" id="WP_058223831.1">
    <property type="nucleotide sequence ID" value="NZ_LKLK01000033.1"/>
</dbReference>
<proteinExistence type="inferred from homology"/>
<keyword evidence="6 10" id="KW-0808">Transferase</keyword>
<evidence type="ECO:0000256" key="3">
    <source>
        <dbReference type="ARBA" id="ARBA00004947"/>
    </source>
</evidence>
<dbReference type="HAMAP" id="MF_00571">
    <property type="entry name" value="GalP_UDP_trans"/>
    <property type="match status" value="1"/>
</dbReference>
<evidence type="ECO:0000256" key="7">
    <source>
        <dbReference type="ARBA" id="ARBA00022695"/>
    </source>
</evidence>
<dbReference type="NCBIfam" id="TIGR01239">
    <property type="entry name" value="galT_2"/>
    <property type="match status" value="1"/>
</dbReference>
<evidence type="ECO:0000256" key="8">
    <source>
        <dbReference type="ARBA" id="ARBA00023144"/>
    </source>
</evidence>
<organism evidence="13 14">
    <name type="scientific">Lactococcus lactis subsp. lactis</name>
    <name type="common">Streptococcus lactis</name>
    <dbReference type="NCBI Taxonomy" id="1360"/>
    <lineage>
        <taxon>Bacteria</taxon>
        <taxon>Bacillati</taxon>
        <taxon>Bacillota</taxon>
        <taxon>Bacilli</taxon>
        <taxon>Lactobacillales</taxon>
        <taxon>Streptococcaceae</taxon>
        <taxon>Lactococcus</taxon>
    </lineage>
</organism>
<evidence type="ECO:0000256" key="9">
    <source>
        <dbReference type="ARBA" id="ARBA00023277"/>
    </source>
</evidence>
<dbReference type="PATRIC" id="fig|1360.103.peg.1549"/>
<feature type="domain" description="Galactose-1-phosphate uridyl transferase C-terminal" evidence="12">
    <location>
        <begin position="246"/>
        <end position="440"/>
    </location>
</feature>
<dbReference type="NCBIfam" id="NF003633">
    <property type="entry name" value="PRK05270.2-2"/>
    <property type="match status" value="1"/>
</dbReference>
<evidence type="ECO:0000313" key="14">
    <source>
        <dbReference type="Proteomes" id="UP000053612"/>
    </source>
</evidence>
<accession>A0A0V8BYG0</accession>
<evidence type="ECO:0000256" key="5">
    <source>
        <dbReference type="ARBA" id="ARBA00022490"/>
    </source>
</evidence>
<keyword evidence="5 10" id="KW-0963">Cytoplasm</keyword>
<evidence type="ECO:0000259" key="12">
    <source>
        <dbReference type="Pfam" id="PF02744"/>
    </source>
</evidence>
<dbReference type="GO" id="GO:0006012">
    <property type="term" value="P:galactose metabolic process"/>
    <property type="evidence" value="ECO:0007669"/>
    <property type="project" value="UniProtKB-UniRule"/>
</dbReference>
<evidence type="ECO:0000256" key="6">
    <source>
        <dbReference type="ARBA" id="ARBA00022679"/>
    </source>
</evidence>
<keyword evidence="9 10" id="KW-0119">Carbohydrate metabolism</keyword>
<comment type="pathway">
    <text evidence="3 10">Carbohydrate metabolism; galactose metabolism.</text>
</comment>
<keyword evidence="8 10" id="KW-0299">Galactose metabolism</keyword>
<dbReference type="InterPro" id="IPR005850">
    <property type="entry name" value="GalP_Utransf_C"/>
</dbReference>
<keyword evidence="7 10" id="KW-0548">Nucleotidyltransferase</keyword>
<evidence type="ECO:0000259" key="11">
    <source>
        <dbReference type="Pfam" id="PF01087"/>
    </source>
</evidence>
<dbReference type="EMBL" id="LKLS01000132">
    <property type="protein sequence ID" value="KSU17477.1"/>
    <property type="molecule type" value="Genomic_DNA"/>
</dbReference>
<dbReference type="AlphaFoldDB" id="A0A0V8BYG0"/>
<evidence type="ECO:0000256" key="2">
    <source>
        <dbReference type="ARBA" id="ARBA00004496"/>
    </source>
</evidence>
<dbReference type="NCBIfam" id="NF003629">
    <property type="entry name" value="PRK05270.1-2"/>
    <property type="match status" value="1"/>
</dbReference>
<dbReference type="PANTHER" id="PTHR39191">
    <property type="entry name" value="GALACTOSE-1-PHOSPHATE URIDYLYLTRANSFERASE"/>
    <property type="match status" value="1"/>
</dbReference>